<evidence type="ECO:0000256" key="1">
    <source>
        <dbReference type="SAM" id="Phobius"/>
    </source>
</evidence>
<gene>
    <name evidence="2" type="ORF">GCM10011401_15170</name>
</gene>
<evidence type="ECO:0000313" key="2">
    <source>
        <dbReference type="EMBL" id="GGE68757.1"/>
    </source>
</evidence>
<name>A0A917ATC6_9MICC</name>
<feature type="transmembrane region" description="Helical" evidence="1">
    <location>
        <begin position="162"/>
        <end position="183"/>
    </location>
</feature>
<dbReference type="AlphaFoldDB" id="A0A917ATC6"/>
<dbReference type="InterPro" id="IPR049500">
    <property type="entry name" value="Peptidase_M50B-like"/>
</dbReference>
<reference evidence="2" key="1">
    <citation type="journal article" date="2014" name="Int. J. Syst. Evol. Microbiol.">
        <title>Complete genome sequence of Corynebacterium casei LMG S-19264T (=DSM 44701T), isolated from a smear-ripened cheese.</title>
        <authorList>
            <consortium name="US DOE Joint Genome Institute (JGI-PGF)"/>
            <person name="Walter F."/>
            <person name="Albersmeier A."/>
            <person name="Kalinowski J."/>
            <person name="Ruckert C."/>
        </authorList>
    </citation>
    <scope>NUCLEOTIDE SEQUENCE</scope>
    <source>
        <strain evidence="2">CGMCC 1.15388</strain>
    </source>
</reference>
<sequence>MNAFFDVLTERWSTAAEPDTTTVLILAGAVVVVMSVHRLWRVLRQASTIIHEMGHVLAAWASGRRVSGIRLHSDTSGVTVSVGRRQGIGMLLTALGGYPAPGLLALGMAALLTAGHAGAALTLYQAVVLLALLLSRNAVGIFSCLLSLAATGLIWWQNDPLIVTYTVVVLAVFYALAGVRGTFDVIRIHTRRRPESASTDASLAARSWRALPLPPFMWLGFFLLVSAGSAVGVVWMFAG</sequence>
<keyword evidence="3" id="KW-1185">Reference proteome</keyword>
<feature type="transmembrane region" description="Helical" evidence="1">
    <location>
        <begin position="216"/>
        <end position="238"/>
    </location>
</feature>
<keyword evidence="1" id="KW-0472">Membrane</keyword>
<feature type="transmembrane region" description="Helical" evidence="1">
    <location>
        <begin position="117"/>
        <end position="134"/>
    </location>
</feature>
<keyword evidence="1" id="KW-1133">Transmembrane helix</keyword>
<protein>
    <submittedName>
        <fullName evidence="2">Membrane protein</fullName>
    </submittedName>
</protein>
<proteinExistence type="predicted"/>
<dbReference type="Proteomes" id="UP000633136">
    <property type="component" value="Unassembled WGS sequence"/>
</dbReference>
<dbReference type="EMBL" id="BMIS01000006">
    <property type="protein sequence ID" value="GGE68757.1"/>
    <property type="molecule type" value="Genomic_DNA"/>
</dbReference>
<accession>A0A917ATC6</accession>
<comment type="caution">
    <text evidence="2">The sequence shown here is derived from an EMBL/GenBank/DDBJ whole genome shotgun (WGS) entry which is preliminary data.</text>
</comment>
<organism evidence="2 3">
    <name type="scientific">Nesterenkonia cremea</name>
    <dbReference type="NCBI Taxonomy" id="1882340"/>
    <lineage>
        <taxon>Bacteria</taxon>
        <taxon>Bacillati</taxon>
        <taxon>Actinomycetota</taxon>
        <taxon>Actinomycetes</taxon>
        <taxon>Micrococcales</taxon>
        <taxon>Micrococcaceae</taxon>
        <taxon>Nesterenkonia</taxon>
    </lineage>
</organism>
<keyword evidence="1" id="KW-0812">Transmembrane</keyword>
<feature type="transmembrane region" description="Helical" evidence="1">
    <location>
        <begin position="139"/>
        <end position="156"/>
    </location>
</feature>
<feature type="transmembrane region" description="Helical" evidence="1">
    <location>
        <begin position="20"/>
        <end position="40"/>
    </location>
</feature>
<evidence type="ECO:0000313" key="3">
    <source>
        <dbReference type="Proteomes" id="UP000633136"/>
    </source>
</evidence>
<dbReference type="RefSeq" id="WP_188684340.1">
    <property type="nucleotide sequence ID" value="NZ_BMIS01000006.1"/>
</dbReference>
<reference evidence="2" key="2">
    <citation type="submission" date="2020-09" db="EMBL/GenBank/DDBJ databases">
        <authorList>
            <person name="Sun Q."/>
            <person name="Zhou Y."/>
        </authorList>
    </citation>
    <scope>NUCLEOTIDE SEQUENCE</scope>
    <source>
        <strain evidence="2">CGMCC 1.15388</strain>
    </source>
</reference>
<dbReference type="Pfam" id="PF13398">
    <property type="entry name" value="Peptidase_M50B"/>
    <property type="match status" value="1"/>
</dbReference>
<feature type="transmembrane region" description="Helical" evidence="1">
    <location>
        <begin position="91"/>
        <end position="111"/>
    </location>
</feature>